<dbReference type="AlphaFoldDB" id="A0A2G9UBK1"/>
<organism evidence="1 2">
    <name type="scientific">Teladorsagia circumcincta</name>
    <name type="common">Brown stomach worm</name>
    <name type="synonym">Ostertagia circumcincta</name>
    <dbReference type="NCBI Taxonomy" id="45464"/>
    <lineage>
        <taxon>Eukaryota</taxon>
        <taxon>Metazoa</taxon>
        <taxon>Ecdysozoa</taxon>
        <taxon>Nematoda</taxon>
        <taxon>Chromadorea</taxon>
        <taxon>Rhabditida</taxon>
        <taxon>Rhabditina</taxon>
        <taxon>Rhabditomorpha</taxon>
        <taxon>Strongyloidea</taxon>
        <taxon>Trichostrongylidae</taxon>
        <taxon>Teladorsagia</taxon>
    </lineage>
</organism>
<dbReference type="EMBL" id="KZ347493">
    <property type="protein sequence ID" value="PIO67616.1"/>
    <property type="molecule type" value="Genomic_DNA"/>
</dbReference>
<keyword evidence="2" id="KW-1185">Reference proteome</keyword>
<gene>
    <name evidence="1" type="ORF">TELCIR_10627</name>
</gene>
<protein>
    <submittedName>
        <fullName evidence="1">Uncharacterized protein</fullName>
    </submittedName>
</protein>
<accession>A0A2G9UBK1</accession>
<dbReference type="Proteomes" id="UP000230423">
    <property type="component" value="Unassembled WGS sequence"/>
</dbReference>
<evidence type="ECO:0000313" key="1">
    <source>
        <dbReference type="EMBL" id="PIO67616.1"/>
    </source>
</evidence>
<proteinExistence type="predicted"/>
<sequence>MINHKSLMVGCSYNRCPSSSTAPTTYLVACVYSAVPSGHIYIPEVTQGCDDNSRCSNQVANSTCIKEGPYRGLCSQDEKEENGLGSAKATPMMIKSMEKLMATILTSNRVPVH</sequence>
<dbReference type="InterPro" id="IPR035940">
    <property type="entry name" value="CAP_sf"/>
</dbReference>
<dbReference type="Gene3D" id="3.40.33.10">
    <property type="entry name" value="CAP"/>
    <property type="match status" value="1"/>
</dbReference>
<reference evidence="1 2" key="1">
    <citation type="submission" date="2015-09" db="EMBL/GenBank/DDBJ databases">
        <title>Draft genome of the parasitic nematode Teladorsagia circumcincta isolate WARC Sus (inbred).</title>
        <authorList>
            <person name="Mitreva M."/>
        </authorList>
    </citation>
    <scope>NUCLEOTIDE SEQUENCE [LARGE SCALE GENOMIC DNA]</scope>
    <source>
        <strain evidence="1 2">S</strain>
    </source>
</reference>
<name>A0A2G9UBK1_TELCI</name>
<evidence type="ECO:0000313" key="2">
    <source>
        <dbReference type="Proteomes" id="UP000230423"/>
    </source>
</evidence>